<dbReference type="GO" id="GO:0055085">
    <property type="term" value="P:transmembrane transport"/>
    <property type="evidence" value="ECO:0007669"/>
    <property type="project" value="InterPro"/>
</dbReference>
<keyword evidence="2 7" id="KW-0813">Transport</keyword>
<comment type="similarity">
    <text evidence="7">Belongs to the binding-protein-dependent transport system permease family.</text>
</comment>
<dbReference type="InterPro" id="IPR035906">
    <property type="entry name" value="MetI-like_sf"/>
</dbReference>
<feature type="domain" description="ABC transmembrane type-1" evidence="8">
    <location>
        <begin position="69"/>
        <end position="284"/>
    </location>
</feature>
<comment type="subcellular location">
    <subcellularLocation>
        <location evidence="1 7">Cell membrane</location>
        <topology evidence="1 7">Multi-pass membrane protein</topology>
    </subcellularLocation>
</comment>
<evidence type="ECO:0000256" key="6">
    <source>
        <dbReference type="ARBA" id="ARBA00023136"/>
    </source>
</evidence>
<feature type="transmembrane region" description="Helical" evidence="7">
    <location>
        <begin position="109"/>
        <end position="128"/>
    </location>
</feature>
<dbReference type="Gene3D" id="1.10.3720.10">
    <property type="entry name" value="MetI-like"/>
    <property type="match status" value="1"/>
</dbReference>
<evidence type="ECO:0000256" key="3">
    <source>
        <dbReference type="ARBA" id="ARBA00022475"/>
    </source>
</evidence>
<accession>A0A248UCJ7</accession>
<dbReference type="SUPFAM" id="SSF161098">
    <property type="entry name" value="MetI-like"/>
    <property type="match status" value="1"/>
</dbReference>
<dbReference type="EMBL" id="CP022603">
    <property type="protein sequence ID" value="ASV84384.1"/>
    <property type="molecule type" value="Genomic_DNA"/>
</dbReference>
<gene>
    <name evidence="9" type="ORF">CES85_5178</name>
</gene>
<evidence type="ECO:0000256" key="1">
    <source>
        <dbReference type="ARBA" id="ARBA00004651"/>
    </source>
</evidence>
<dbReference type="GO" id="GO:0005886">
    <property type="term" value="C:plasma membrane"/>
    <property type="evidence" value="ECO:0007669"/>
    <property type="project" value="UniProtKB-SubCell"/>
</dbReference>
<evidence type="ECO:0000256" key="2">
    <source>
        <dbReference type="ARBA" id="ARBA00022448"/>
    </source>
</evidence>
<feature type="transmembrane region" description="Helical" evidence="7">
    <location>
        <begin position="12"/>
        <end position="39"/>
    </location>
</feature>
<evidence type="ECO:0000256" key="4">
    <source>
        <dbReference type="ARBA" id="ARBA00022692"/>
    </source>
</evidence>
<dbReference type="KEGG" id="och:CES85_5178"/>
<evidence type="ECO:0000256" key="7">
    <source>
        <dbReference type="RuleBase" id="RU363032"/>
    </source>
</evidence>
<organism evidence="9 10">
    <name type="scientific">Ochrobactrum quorumnocens</name>
    <dbReference type="NCBI Taxonomy" id="271865"/>
    <lineage>
        <taxon>Bacteria</taxon>
        <taxon>Pseudomonadati</taxon>
        <taxon>Pseudomonadota</taxon>
        <taxon>Alphaproteobacteria</taxon>
        <taxon>Hyphomicrobiales</taxon>
        <taxon>Brucellaceae</taxon>
        <taxon>Brucella/Ochrobactrum group</taxon>
        <taxon>Ochrobactrum</taxon>
    </lineage>
</organism>
<dbReference type="RefSeq" id="WP_095445130.1">
    <property type="nucleotide sequence ID" value="NZ_CP022603.1"/>
</dbReference>
<keyword evidence="5 7" id="KW-1133">Transmembrane helix</keyword>
<dbReference type="OrthoDB" id="9773727at2"/>
<dbReference type="PANTHER" id="PTHR30193">
    <property type="entry name" value="ABC TRANSPORTER PERMEASE PROTEIN"/>
    <property type="match status" value="1"/>
</dbReference>
<dbReference type="CDD" id="cd06261">
    <property type="entry name" value="TM_PBP2"/>
    <property type="match status" value="1"/>
</dbReference>
<dbReference type="AlphaFoldDB" id="A0A248UCJ7"/>
<evidence type="ECO:0000259" key="8">
    <source>
        <dbReference type="PROSITE" id="PS50928"/>
    </source>
</evidence>
<feature type="transmembrane region" description="Helical" evidence="7">
    <location>
        <begin position="203"/>
        <end position="227"/>
    </location>
</feature>
<keyword evidence="6 7" id="KW-0472">Membrane</keyword>
<reference evidence="9 10" key="1">
    <citation type="submission" date="2017-07" db="EMBL/GenBank/DDBJ databases">
        <title>Phylogenetic study on the rhizospheric bacterium Ochrobactrum sp. A44.</title>
        <authorList>
            <person name="Krzyzanowska D.M."/>
            <person name="Ossowicki A."/>
            <person name="Rajewska M."/>
            <person name="Maciag T."/>
            <person name="Kaczynski Z."/>
            <person name="Czerwicka M."/>
            <person name="Jafra S."/>
        </authorList>
    </citation>
    <scope>NUCLEOTIDE SEQUENCE [LARGE SCALE GENOMIC DNA]</scope>
    <source>
        <strain evidence="9 10">A44</strain>
    </source>
</reference>
<feature type="transmembrane region" description="Helical" evidence="7">
    <location>
        <begin position="72"/>
        <end position="97"/>
    </location>
</feature>
<dbReference type="Proteomes" id="UP000215256">
    <property type="component" value="Chromosome 2"/>
</dbReference>
<protein>
    <submittedName>
        <fullName evidence="9">Binding-protein-dependent transport system inner membrane component family protein</fullName>
    </submittedName>
</protein>
<evidence type="ECO:0000313" key="10">
    <source>
        <dbReference type="Proteomes" id="UP000215256"/>
    </source>
</evidence>
<keyword evidence="4 7" id="KW-0812">Transmembrane</keyword>
<dbReference type="PROSITE" id="PS50928">
    <property type="entry name" value="ABC_TM1"/>
    <property type="match status" value="1"/>
</dbReference>
<dbReference type="Pfam" id="PF00528">
    <property type="entry name" value="BPD_transp_1"/>
    <property type="match status" value="1"/>
</dbReference>
<dbReference type="InterPro" id="IPR051393">
    <property type="entry name" value="ABC_transporter_permease"/>
</dbReference>
<feature type="transmembrane region" description="Helical" evidence="7">
    <location>
        <begin position="156"/>
        <end position="182"/>
    </location>
</feature>
<keyword evidence="3" id="KW-1003">Cell membrane</keyword>
<evidence type="ECO:0000313" key="9">
    <source>
        <dbReference type="EMBL" id="ASV84384.1"/>
    </source>
</evidence>
<dbReference type="PANTHER" id="PTHR30193:SF37">
    <property type="entry name" value="INNER MEMBRANE ABC TRANSPORTER PERMEASE PROTEIN YCJO"/>
    <property type="match status" value="1"/>
</dbReference>
<dbReference type="InterPro" id="IPR000515">
    <property type="entry name" value="MetI-like"/>
</dbReference>
<feature type="transmembrane region" description="Helical" evidence="7">
    <location>
        <begin position="263"/>
        <end position="285"/>
    </location>
</feature>
<name>A0A248UCJ7_9HYPH</name>
<evidence type="ECO:0000256" key="5">
    <source>
        <dbReference type="ARBA" id="ARBA00022989"/>
    </source>
</evidence>
<sequence length="295" mass="32782">MSKPLFTKLAPWIFAGPAVLSVIVFLYGPIVASAVLSAVDWNLLSTDVSFVGFDNYKSIFADADFRLAAWNTVLYCVILVPAQIILPLIIAVMIHAVQDSKLERVYRGAFFLPTILAYSVAGVTWSWLLNPVNGLFNEVLVWFGLPTSMWHMDPNLALLSVSVVTFWKSFGLNMLLWIAALANVPQSLREASRLDGAGAWRRFFTIELPLITPTAFFISVTTVFSVLDDIVGVVDVLTSGGPAGRSSNLLYFLWQQGLQFFQFGRASAVAMVIIVAVLFITWAQFRFGEKRVHYQ</sequence>
<proteinExistence type="inferred from homology"/>